<reference evidence="1" key="1">
    <citation type="submission" date="2019-06" db="EMBL/GenBank/DDBJ databases">
        <authorList>
            <person name="Zheng W."/>
        </authorList>
    </citation>
    <scope>NUCLEOTIDE SEQUENCE</scope>
    <source>
        <strain evidence="1">QDHG01</strain>
    </source>
</reference>
<accession>A0A8J8NCT6</accession>
<dbReference type="AlphaFoldDB" id="A0A8J8NCT6"/>
<evidence type="ECO:0000313" key="1">
    <source>
        <dbReference type="EMBL" id="TNV72522.1"/>
    </source>
</evidence>
<comment type="caution">
    <text evidence="1">The sequence shown here is derived from an EMBL/GenBank/DDBJ whole genome shotgun (WGS) entry which is preliminary data.</text>
</comment>
<name>A0A8J8NCT6_HALGN</name>
<evidence type="ECO:0000313" key="2">
    <source>
        <dbReference type="Proteomes" id="UP000785679"/>
    </source>
</evidence>
<protein>
    <submittedName>
        <fullName evidence="1">Uncharacterized protein</fullName>
    </submittedName>
</protein>
<gene>
    <name evidence="1" type="ORF">FGO68_gene3553</name>
</gene>
<keyword evidence="2" id="KW-1185">Reference proteome</keyword>
<proteinExistence type="predicted"/>
<dbReference type="Proteomes" id="UP000785679">
    <property type="component" value="Unassembled WGS sequence"/>
</dbReference>
<organism evidence="1 2">
    <name type="scientific">Halteria grandinella</name>
    <dbReference type="NCBI Taxonomy" id="5974"/>
    <lineage>
        <taxon>Eukaryota</taxon>
        <taxon>Sar</taxon>
        <taxon>Alveolata</taxon>
        <taxon>Ciliophora</taxon>
        <taxon>Intramacronucleata</taxon>
        <taxon>Spirotrichea</taxon>
        <taxon>Stichotrichia</taxon>
        <taxon>Sporadotrichida</taxon>
        <taxon>Halteriidae</taxon>
        <taxon>Halteria</taxon>
    </lineage>
</organism>
<sequence>MGDREVCSRIVSILYKVAQLHTTKRIAYSSVRFSWFCACLISSYASISSSLDSSSSSICAIYQTASINKSSTSLNASNVLIRILERCYCQFASKNALLATESPKVCAIR</sequence>
<dbReference type="EMBL" id="RRYP01022002">
    <property type="protein sequence ID" value="TNV72522.1"/>
    <property type="molecule type" value="Genomic_DNA"/>
</dbReference>